<dbReference type="Proteomes" id="UP000317496">
    <property type="component" value="Chromosome"/>
</dbReference>
<dbReference type="GO" id="GO:0003677">
    <property type="term" value="F:DNA binding"/>
    <property type="evidence" value="ECO:0007669"/>
    <property type="project" value="UniProtKB-KW"/>
</dbReference>
<gene>
    <name evidence="3" type="ORF">FNB15_10285</name>
</gene>
<dbReference type="PROSITE" id="PS50943">
    <property type="entry name" value="HTH_CROC1"/>
    <property type="match status" value="1"/>
</dbReference>
<dbReference type="InterPro" id="IPR011051">
    <property type="entry name" value="RmlC_Cupin_sf"/>
</dbReference>
<dbReference type="GO" id="GO:0005829">
    <property type="term" value="C:cytosol"/>
    <property type="evidence" value="ECO:0007669"/>
    <property type="project" value="TreeGrafter"/>
</dbReference>
<name>A0A516H1G8_9PROT</name>
<dbReference type="SUPFAM" id="SSF51182">
    <property type="entry name" value="RmlC-like cupins"/>
    <property type="match status" value="1"/>
</dbReference>
<dbReference type="GO" id="GO:0003700">
    <property type="term" value="F:DNA-binding transcription factor activity"/>
    <property type="evidence" value="ECO:0007669"/>
    <property type="project" value="TreeGrafter"/>
</dbReference>
<dbReference type="Gene3D" id="2.60.120.10">
    <property type="entry name" value="Jelly Rolls"/>
    <property type="match status" value="1"/>
</dbReference>
<feature type="domain" description="HTH cro/C1-type" evidence="2">
    <location>
        <begin position="15"/>
        <end position="69"/>
    </location>
</feature>
<dbReference type="PANTHER" id="PTHR46797:SF10">
    <property type="entry name" value="BLR1115 PROTEIN"/>
    <property type="match status" value="1"/>
</dbReference>
<proteinExistence type="predicted"/>
<keyword evidence="1" id="KW-0238">DNA-binding</keyword>
<dbReference type="CDD" id="cd00093">
    <property type="entry name" value="HTH_XRE"/>
    <property type="match status" value="1"/>
</dbReference>
<dbReference type="InterPro" id="IPR013096">
    <property type="entry name" value="Cupin_2"/>
</dbReference>
<reference evidence="3 4" key="1">
    <citation type="submission" date="2019-07" db="EMBL/GenBank/DDBJ databases">
        <title>Genome sequencing for Ferrovibrio sp. K5.</title>
        <authorList>
            <person name="Park S.-J."/>
        </authorList>
    </citation>
    <scope>NUCLEOTIDE SEQUENCE [LARGE SCALE GENOMIC DNA]</scope>
    <source>
        <strain evidence="3 4">K5</strain>
    </source>
</reference>
<accession>A0A516H1G8</accession>
<dbReference type="RefSeq" id="WP_144068614.1">
    <property type="nucleotide sequence ID" value="NZ_CP041636.1"/>
</dbReference>
<dbReference type="InterPro" id="IPR010982">
    <property type="entry name" value="Lambda_DNA-bd_dom_sf"/>
</dbReference>
<evidence type="ECO:0000259" key="2">
    <source>
        <dbReference type="PROSITE" id="PS50943"/>
    </source>
</evidence>
<evidence type="ECO:0000313" key="3">
    <source>
        <dbReference type="EMBL" id="QDO97633.1"/>
    </source>
</evidence>
<dbReference type="InterPro" id="IPR050807">
    <property type="entry name" value="TransReg_Diox_bact_type"/>
</dbReference>
<sequence>MNETDNIEDRIAARLKARREELALSLADLAERSAVSKAMISRIERREASPTAALLGRLCAGLDITLSGLMAAVEDKSLVLLTAAAQPVWRDPETGFERRAVTPAGTGSSVEIVQATLPPGARISYPALPSGAYDQHILGVSGVLRFSSGDDHFSIAAGDCLHCALDQPHVFTNQTGEPCRYLVIIARRKAR</sequence>
<evidence type="ECO:0000313" key="4">
    <source>
        <dbReference type="Proteomes" id="UP000317496"/>
    </source>
</evidence>
<dbReference type="InterPro" id="IPR001387">
    <property type="entry name" value="Cro/C1-type_HTH"/>
</dbReference>
<dbReference type="CDD" id="cd02209">
    <property type="entry name" value="cupin_XRE_C"/>
    <property type="match status" value="1"/>
</dbReference>
<dbReference type="SMART" id="SM00530">
    <property type="entry name" value="HTH_XRE"/>
    <property type="match status" value="1"/>
</dbReference>
<dbReference type="OrthoDB" id="189170at2"/>
<dbReference type="Gene3D" id="1.10.260.40">
    <property type="entry name" value="lambda repressor-like DNA-binding domains"/>
    <property type="match status" value="1"/>
</dbReference>
<organism evidence="3 4">
    <name type="scientific">Ferrovibrio terrae</name>
    <dbReference type="NCBI Taxonomy" id="2594003"/>
    <lineage>
        <taxon>Bacteria</taxon>
        <taxon>Pseudomonadati</taxon>
        <taxon>Pseudomonadota</taxon>
        <taxon>Alphaproteobacteria</taxon>
        <taxon>Rhodospirillales</taxon>
        <taxon>Rhodospirillaceae</taxon>
        <taxon>Ferrovibrio</taxon>
    </lineage>
</organism>
<dbReference type="PANTHER" id="PTHR46797">
    <property type="entry name" value="HTH-TYPE TRANSCRIPTIONAL REGULATOR"/>
    <property type="match status" value="1"/>
</dbReference>
<dbReference type="SUPFAM" id="SSF47413">
    <property type="entry name" value="lambda repressor-like DNA-binding domains"/>
    <property type="match status" value="1"/>
</dbReference>
<dbReference type="AlphaFoldDB" id="A0A516H1G8"/>
<dbReference type="Pfam" id="PF07883">
    <property type="entry name" value="Cupin_2"/>
    <property type="match status" value="1"/>
</dbReference>
<dbReference type="KEGG" id="fer:FNB15_10285"/>
<dbReference type="InterPro" id="IPR014710">
    <property type="entry name" value="RmlC-like_jellyroll"/>
</dbReference>
<evidence type="ECO:0000256" key="1">
    <source>
        <dbReference type="ARBA" id="ARBA00023125"/>
    </source>
</evidence>
<keyword evidence="4" id="KW-1185">Reference proteome</keyword>
<protein>
    <submittedName>
        <fullName evidence="3">Helix-turn-helix domain-containing protein</fullName>
    </submittedName>
</protein>
<dbReference type="Pfam" id="PF01381">
    <property type="entry name" value="HTH_3"/>
    <property type="match status" value="1"/>
</dbReference>
<dbReference type="EMBL" id="CP041636">
    <property type="protein sequence ID" value="QDO97633.1"/>
    <property type="molecule type" value="Genomic_DNA"/>
</dbReference>